<dbReference type="Pfam" id="PF13185">
    <property type="entry name" value="GAF_2"/>
    <property type="match status" value="1"/>
</dbReference>
<evidence type="ECO:0000313" key="4">
    <source>
        <dbReference type="Proteomes" id="UP001058271"/>
    </source>
</evidence>
<dbReference type="InterPro" id="IPR025736">
    <property type="entry name" value="PucR_C-HTH_dom"/>
</dbReference>
<dbReference type="Proteomes" id="UP001058271">
    <property type="component" value="Chromosome"/>
</dbReference>
<feature type="domain" description="GAF" evidence="2">
    <location>
        <begin position="76"/>
        <end position="227"/>
    </location>
</feature>
<reference evidence="3" key="1">
    <citation type="submission" date="2021-04" db="EMBL/GenBank/DDBJ databases">
        <title>Biosynthetic gene clusters of Dactylosporangioum roseum.</title>
        <authorList>
            <person name="Hartkoorn R.C."/>
            <person name="Beaudoing E."/>
            <person name="Hot D."/>
            <person name="Moureu S."/>
        </authorList>
    </citation>
    <scope>NUCLEOTIDE SEQUENCE</scope>
    <source>
        <strain evidence="3">NRRL B-16295</strain>
    </source>
</reference>
<dbReference type="Pfam" id="PF17853">
    <property type="entry name" value="GGDEF_2"/>
    <property type="match status" value="1"/>
</dbReference>
<dbReference type="InterPro" id="IPR051448">
    <property type="entry name" value="CdaR-like_regulators"/>
</dbReference>
<sequence>MLEYLELLAREAAAVEFEGPLLAARDAGLPPDRVAELEQAKVVALRVRALLERRRRREEELSGLFDTASDLAGLRDLDAVLAAIVHRARTLLGADVAYMTLTDETRGDTYMRVTDGSISARFQALRLPMGAGLGGLVAQTGSPYVTADYPEDVRFRHTGDIDAGVNEEGLVAILGVPLRLGSRVIGVLYAANRSARPFAREEVSLLVSLAAHAAVAIDTARLLAETQAALDELSAAHGMVRAHSDSVERAAAAHDRMTALVLRGAGVEDVAAVVTEVLAGSLLVLDAEGRQLALVGELAQPDPSAIAEALAASRTEGRSVRRGPLWVAAVVAGAENLGVLVLRPDHPLVDADQRILERAAVVTALLQLFRRTVADAEGRVRGELLDDVITRPVRDADALRTRAKRLGVDLDAPNVVVAIGEEALTGGSVRQRAVSWAQTYAQSRGGLAASRDGHVVLLLPGDAAGPSARAVARDLGKLLGRPVTAGADGPATSPAGIAAAYRDADRCVTALAALGRTGTGASTAELGFVGLLLGSAPDGRDRDVHAFLDGTIGPVVDYDARRGTALVKTLEAYFGVGGSLTRAAELLHVHVNTVTQRLERIGQLLGADWQKPDRALEVQLALRLHRLQTR</sequence>
<dbReference type="RefSeq" id="WP_260729830.1">
    <property type="nucleotide sequence ID" value="NZ_BAAABS010000082.1"/>
</dbReference>
<keyword evidence="4" id="KW-1185">Reference proteome</keyword>
<protein>
    <submittedName>
        <fullName evidence="3">Helix-turn-helix domain-containing protein</fullName>
    </submittedName>
</protein>
<dbReference type="PANTHER" id="PTHR33744">
    <property type="entry name" value="CARBOHYDRATE DIACID REGULATOR"/>
    <property type="match status" value="1"/>
</dbReference>
<organism evidence="3 4">
    <name type="scientific">Dactylosporangium roseum</name>
    <dbReference type="NCBI Taxonomy" id="47989"/>
    <lineage>
        <taxon>Bacteria</taxon>
        <taxon>Bacillati</taxon>
        <taxon>Actinomycetota</taxon>
        <taxon>Actinomycetes</taxon>
        <taxon>Micromonosporales</taxon>
        <taxon>Micromonosporaceae</taxon>
        <taxon>Dactylosporangium</taxon>
    </lineage>
</organism>
<comment type="similarity">
    <text evidence="1">Belongs to the CdaR family.</text>
</comment>
<dbReference type="Gene3D" id="1.10.10.2840">
    <property type="entry name" value="PucR C-terminal helix-turn-helix domain"/>
    <property type="match status" value="1"/>
</dbReference>
<dbReference type="InterPro" id="IPR029016">
    <property type="entry name" value="GAF-like_dom_sf"/>
</dbReference>
<proteinExistence type="inferred from homology"/>
<dbReference type="Gene3D" id="3.30.450.40">
    <property type="match status" value="1"/>
</dbReference>
<dbReference type="EMBL" id="CP073721">
    <property type="protein sequence ID" value="UWZ40630.1"/>
    <property type="molecule type" value="Genomic_DNA"/>
</dbReference>
<accession>A0ABY5ZEP9</accession>
<dbReference type="SUPFAM" id="SSF55781">
    <property type="entry name" value="GAF domain-like"/>
    <property type="match status" value="1"/>
</dbReference>
<dbReference type="InterPro" id="IPR003018">
    <property type="entry name" value="GAF"/>
</dbReference>
<dbReference type="InterPro" id="IPR041522">
    <property type="entry name" value="CdaR_GGDEF"/>
</dbReference>
<gene>
    <name evidence="3" type="ORF">Drose_27870</name>
</gene>
<dbReference type="InterPro" id="IPR042070">
    <property type="entry name" value="PucR_C-HTH_sf"/>
</dbReference>
<dbReference type="SMART" id="SM00065">
    <property type="entry name" value="GAF"/>
    <property type="match status" value="1"/>
</dbReference>
<name>A0ABY5ZEP9_9ACTN</name>
<evidence type="ECO:0000259" key="2">
    <source>
        <dbReference type="SMART" id="SM00065"/>
    </source>
</evidence>
<dbReference type="PANTHER" id="PTHR33744:SF1">
    <property type="entry name" value="DNA-BINDING TRANSCRIPTIONAL ACTIVATOR ADER"/>
    <property type="match status" value="1"/>
</dbReference>
<dbReference type="Pfam" id="PF13556">
    <property type="entry name" value="HTH_30"/>
    <property type="match status" value="1"/>
</dbReference>
<evidence type="ECO:0000313" key="3">
    <source>
        <dbReference type="EMBL" id="UWZ40630.1"/>
    </source>
</evidence>
<evidence type="ECO:0000256" key="1">
    <source>
        <dbReference type="ARBA" id="ARBA00006754"/>
    </source>
</evidence>